<dbReference type="InterPro" id="IPR050459">
    <property type="entry name" value="WD_repeat_RBAP46/RBAP48/MSI1"/>
</dbReference>
<reference evidence="3 4" key="1">
    <citation type="submission" date="2020-11" db="EMBL/GenBank/DDBJ databases">
        <title>Kefir isolates.</title>
        <authorList>
            <person name="Marcisauskas S."/>
            <person name="Kim Y."/>
            <person name="Blasche S."/>
        </authorList>
    </citation>
    <scope>NUCLEOTIDE SEQUENCE [LARGE SCALE GENOMIC DNA]</scope>
    <source>
        <strain evidence="3 4">OG2</strain>
    </source>
</reference>
<dbReference type="InterPro" id="IPR036322">
    <property type="entry name" value="WD40_repeat_dom_sf"/>
</dbReference>
<sequence length="471" mass="52419">MTAVVQETTTMDTHAEEAKWNKISNEEFKIWKKAIPTFYKHISTFKPRLHSNVTNQSRVHKTVVFTDKMFPDVTKGTLTTSVLLALGSDVYEIDVILPIGAHFDSAGNASDVIPQYDAFLKNFEQTKFEPRWKILNDTVEKLYFVNNNGIKFIAVTKGGSVLYFKDEISTAASQYIAESVEAGYSVSVRSDLSSDLSSIVLVTNITKNATEVEKEEATTATNSTTTSIKILDNVDKLGDVKRTIELKDISQCESCKFLKGKDVVVLCDADSTIRFWDLLKPEEEPSLTITDQSEGKLTSFATSTLLPTIFTTGSENGTIKLYDIRLLPQDKDTIDLGKENESLKVIATLSHFDNDSVADIIFSQISACKLISIGESGNVYHWDMSYLFAQDETNGEGNIDDSVVQSECLSFYHTGGFRRVRNVTQKRNTVTSDSIIDDLVCTVDSDDLLTVYIPFTARVETESEESTSNNI</sequence>
<evidence type="ECO:0000313" key="4">
    <source>
        <dbReference type="Proteomes" id="UP000750334"/>
    </source>
</evidence>
<keyword evidence="4" id="KW-1185">Reference proteome</keyword>
<proteinExistence type="predicted"/>
<dbReference type="InterPro" id="IPR015943">
    <property type="entry name" value="WD40/YVTN_repeat-like_dom_sf"/>
</dbReference>
<dbReference type="SMART" id="SM00320">
    <property type="entry name" value="WD40"/>
    <property type="match status" value="3"/>
</dbReference>
<evidence type="ECO:0000313" key="3">
    <source>
        <dbReference type="EMBL" id="KAG0667711.1"/>
    </source>
</evidence>
<organism evidence="3 4">
    <name type="scientific">Maudiozyma exigua</name>
    <name type="common">Yeast</name>
    <name type="synonym">Kazachstania exigua</name>
    <dbReference type="NCBI Taxonomy" id="34358"/>
    <lineage>
        <taxon>Eukaryota</taxon>
        <taxon>Fungi</taxon>
        <taxon>Dikarya</taxon>
        <taxon>Ascomycota</taxon>
        <taxon>Saccharomycotina</taxon>
        <taxon>Saccharomycetes</taxon>
        <taxon>Saccharomycetales</taxon>
        <taxon>Saccharomycetaceae</taxon>
        <taxon>Maudiozyma</taxon>
    </lineage>
</organism>
<name>A0A9P6WAE1_MAUEX</name>
<dbReference type="OrthoDB" id="427795at2759"/>
<evidence type="ECO:0000256" key="2">
    <source>
        <dbReference type="ARBA" id="ARBA00022737"/>
    </source>
</evidence>
<comment type="caution">
    <text evidence="3">The sequence shown here is derived from an EMBL/GenBank/DDBJ whole genome shotgun (WGS) entry which is preliminary data.</text>
</comment>
<keyword evidence="1" id="KW-0853">WD repeat</keyword>
<keyword evidence="2" id="KW-0677">Repeat</keyword>
<dbReference type="EMBL" id="PUHR01000095">
    <property type="protein sequence ID" value="KAG0667711.1"/>
    <property type="molecule type" value="Genomic_DNA"/>
</dbReference>
<gene>
    <name evidence="3" type="ORF">C6P45_005432</name>
</gene>
<protein>
    <submittedName>
        <fullName evidence="3">Uncharacterized protein</fullName>
    </submittedName>
</protein>
<dbReference type="Gene3D" id="2.130.10.10">
    <property type="entry name" value="YVTN repeat-like/Quinoprotein amine dehydrogenase"/>
    <property type="match status" value="1"/>
</dbReference>
<dbReference type="PANTHER" id="PTHR22850">
    <property type="entry name" value="WD40 REPEAT FAMILY"/>
    <property type="match status" value="1"/>
</dbReference>
<dbReference type="SUPFAM" id="SSF50974">
    <property type="entry name" value="Nitrous oxide reductase, N-terminal domain"/>
    <property type="match status" value="1"/>
</dbReference>
<dbReference type="InterPro" id="IPR011045">
    <property type="entry name" value="N2O_reductase_N"/>
</dbReference>
<dbReference type="AlphaFoldDB" id="A0A9P6WAE1"/>
<evidence type="ECO:0000256" key="1">
    <source>
        <dbReference type="ARBA" id="ARBA00022574"/>
    </source>
</evidence>
<accession>A0A9P6WAE1</accession>
<dbReference type="SUPFAM" id="SSF50978">
    <property type="entry name" value="WD40 repeat-like"/>
    <property type="match status" value="1"/>
</dbReference>
<dbReference type="Proteomes" id="UP000750334">
    <property type="component" value="Unassembled WGS sequence"/>
</dbReference>
<dbReference type="InterPro" id="IPR001680">
    <property type="entry name" value="WD40_rpt"/>
</dbReference>